<keyword evidence="3" id="KW-0732">Signal</keyword>
<proteinExistence type="predicted"/>
<evidence type="ECO:0000313" key="6">
    <source>
        <dbReference type="Proteomes" id="UP000184387"/>
    </source>
</evidence>
<evidence type="ECO:0000256" key="2">
    <source>
        <dbReference type="ARBA" id="ARBA00023277"/>
    </source>
</evidence>
<keyword evidence="2" id="KW-0119">Carbohydrate metabolism</keyword>
<gene>
    <name evidence="5" type="ORF">SAMN02745194_00433</name>
</gene>
<evidence type="ECO:0000256" key="1">
    <source>
        <dbReference type="ARBA" id="ARBA00022857"/>
    </source>
</evidence>
<sequence>MRVIVTGAAGFLGGALAAMLAADPRVTALTGLDRAMPPPGTSFRPIQGDIARFPELAPAADVVVHAAAITSQASEADPEAAFAINVEGLRAVLRWARAQPAPPRILLLSSIAVFGRGDPVATEETPPEPRSTYGTTKVIAERLLLDAARRGETDGVVLRLPVTIIRTAPRTAPPGAGFVSDLIDSALRGRAFTAPLAPGHAVPVASLGASLGLAIRAALGPVPARLLHVPSLAGSAQAARDALERCGITPRIACVLDPAVERLVAGWPARLGTLHPAFSEGLADPGLEPIIRAHARLIGVALAA</sequence>
<feature type="domain" description="NAD-dependent epimerase/dehydratase" evidence="4">
    <location>
        <begin position="3"/>
        <end position="190"/>
    </location>
</feature>
<protein>
    <submittedName>
        <fullName evidence="5">NAD dependent epimerase/dehydratase family protein</fullName>
    </submittedName>
</protein>
<dbReference type="PANTHER" id="PTHR43103:SF3">
    <property type="entry name" value="ADP-L-GLYCERO-D-MANNO-HEPTOSE-6-EPIMERASE"/>
    <property type="match status" value="1"/>
</dbReference>
<evidence type="ECO:0000313" key="5">
    <source>
        <dbReference type="EMBL" id="SHI46070.1"/>
    </source>
</evidence>
<evidence type="ECO:0000259" key="4">
    <source>
        <dbReference type="Pfam" id="PF01370"/>
    </source>
</evidence>
<dbReference type="AlphaFoldDB" id="A0A1M6BBF0"/>
<dbReference type="Proteomes" id="UP000184387">
    <property type="component" value="Unassembled WGS sequence"/>
</dbReference>
<dbReference type="Pfam" id="PF01370">
    <property type="entry name" value="Epimerase"/>
    <property type="match status" value="1"/>
</dbReference>
<dbReference type="PANTHER" id="PTHR43103">
    <property type="entry name" value="NUCLEOSIDE-DIPHOSPHATE-SUGAR EPIMERASE"/>
    <property type="match status" value="1"/>
</dbReference>
<dbReference type="Gene3D" id="3.40.50.720">
    <property type="entry name" value="NAD(P)-binding Rossmann-like Domain"/>
    <property type="match status" value="1"/>
</dbReference>
<name>A0A1M6BBF0_9PROT</name>
<keyword evidence="1" id="KW-0521">NADP</keyword>
<organism evidence="5 6">
    <name type="scientific">Muricoccus roseus</name>
    <dbReference type="NCBI Taxonomy" id="198092"/>
    <lineage>
        <taxon>Bacteria</taxon>
        <taxon>Pseudomonadati</taxon>
        <taxon>Pseudomonadota</taxon>
        <taxon>Alphaproteobacteria</taxon>
        <taxon>Acetobacterales</taxon>
        <taxon>Roseomonadaceae</taxon>
        <taxon>Muricoccus</taxon>
    </lineage>
</organism>
<feature type="chain" id="PRO_5013314036" evidence="3">
    <location>
        <begin position="18"/>
        <end position="304"/>
    </location>
</feature>
<keyword evidence="6" id="KW-1185">Reference proteome</keyword>
<dbReference type="InterPro" id="IPR036291">
    <property type="entry name" value="NAD(P)-bd_dom_sf"/>
</dbReference>
<dbReference type="InterPro" id="IPR001509">
    <property type="entry name" value="Epimerase_deHydtase"/>
</dbReference>
<reference evidence="5 6" key="1">
    <citation type="submission" date="2016-11" db="EMBL/GenBank/DDBJ databases">
        <authorList>
            <person name="Jaros S."/>
            <person name="Januszkiewicz K."/>
            <person name="Wedrychowicz H."/>
        </authorList>
    </citation>
    <scope>NUCLEOTIDE SEQUENCE [LARGE SCALE GENOMIC DNA]</scope>
    <source>
        <strain evidence="5 6">DSM 14916</strain>
    </source>
</reference>
<dbReference type="RefSeq" id="WP_073130888.1">
    <property type="nucleotide sequence ID" value="NZ_FQZF01000002.1"/>
</dbReference>
<evidence type="ECO:0000256" key="3">
    <source>
        <dbReference type="SAM" id="SignalP"/>
    </source>
</evidence>
<dbReference type="SUPFAM" id="SSF51735">
    <property type="entry name" value="NAD(P)-binding Rossmann-fold domains"/>
    <property type="match status" value="1"/>
</dbReference>
<feature type="signal peptide" evidence="3">
    <location>
        <begin position="1"/>
        <end position="17"/>
    </location>
</feature>
<dbReference type="OrthoDB" id="9801056at2"/>
<dbReference type="EMBL" id="FQZF01000002">
    <property type="protein sequence ID" value="SHI46070.1"/>
    <property type="molecule type" value="Genomic_DNA"/>
</dbReference>
<accession>A0A1M6BBF0</accession>
<dbReference type="STRING" id="198092.SAMN02745194_00433"/>